<dbReference type="Proteomes" id="UP000516160">
    <property type="component" value="Chromosome"/>
</dbReference>
<dbReference type="GO" id="GO:0140359">
    <property type="term" value="F:ABC-type transporter activity"/>
    <property type="evidence" value="ECO:0007669"/>
    <property type="project" value="InterPro"/>
</dbReference>
<keyword evidence="1" id="KW-0812">Transmembrane</keyword>
<evidence type="ECO:0000313" key="2">
    <source>
        <dbReference type="EMBL" id="QNO15977.1"/>
    </source>
</evidence>
<dbReference type="EMBL" id="CP058559">
    <property type="protein sequence ID" value="QNO15977.1"/>
    <property type="molecule type" value="Genomic_DNA"/>
</dbReference>
<organism evidence="2 3">
    <name type="scientific">Alkalicella caledoniensis</name>
    <dbReference type="NCBI Taxonomy" id="2731377"/>
    <lineage>
        <taxon>Bacteria</taxon>
        <taxon>Bacillati</taxon>
        <taxon>Bacillota</taxon>
        <taxon>Clostridia</taxon>
        <taxon>Eubacteriales</taxon>
        <taxon>Proteinivoracaceae</taxon>
        <taxon>Alkalicella</taxon>
    </lineage>
</organism>
<feature type="transmembrane region" description="Helical" evidence="1">
    <location>
        <begin position="18"/>
        <end position="35"/>
    </location>
</feature>
<sequence>MFRLVENELKKTLLRKRLWVVLAILAILTVLFGYGEQYRADRMEHRITRRLGENQEIDQMTLLGQQISDIKRQLDNPYIPEQRRATLAVQVEQLEYYLERGINPFTPSAAGFTKTYMENLVSLFLPLLIIILACDMVSVEFTEGSVKLLLTTPVPRWKVLMSKYMALLIMTTIVVVATGILSIVVSTYYFGFNGFTMPITTGFKIIEGSLDTSFVQNIPQWQYLIMVYGLSWFVAISIATITFLVSVIVKSSAVAMGVMMSLLVGGTFLGFFASDWAIVKYLFMVNMKLPDYLSGAMQPIEGMTLAFSVAILAIWTLVSFVLSFVIFTKQDVLV</sequence>
<accession>A0A7G9WBB5</accession>
<keyword evidence="1" id="KW-0472">Membrane</keyword>
<name>A0A7G9WBB5_ALKCA</name>
<reference evidence="2 3" key="1">
    <citation type="submission" date="2020-07" db="EMBL/GenBank/DDBJ databases">
        <title>Alkalicella. sp. LB2 genome.</title>
        <authorList>
            <person name="Postec A."/>
            <person name="Quemeneur M."/>
        </authorList>
    </citation>
    <scope>NUCLEOTIDE SEQUENCE [LARGE SCALE GENOMIC DNA]</scope>
    <source>
        <strain evidence="2 3">LB2</strain>
    </source>
</reference>
<protein>
    <submittedName>
        <fullName evidence="2">ABC transporter permease</fullName>
    </submittedName>
</protein>
<keyword evidence="1" id="KW-1133">Transmembrane helix</keyword>
<proteinExistence type="predicted"/>
<dbReference type="AlphaFoldDB" id="A0A7G9WBB5"/>
<gene>
    <name evidence="2" type="ORF">HYG86_14975</name>
</gene>
<keyword evidence="3" id="KW-1185">Reference proteome</keyword>
<feature type="transmembrane region" description="Helical" evidence="1">
    <location>
        <begin position="223"/>
        <end position="249"/>
    </location>
</feature>
<dbReference type="PANTHER" id="PTHR37305:SF2">
    <property type="entry name" value="BACITRACIN TRANSPORT PERMEASE PROTEIN BCRB"/>
    <property type="match status" value="1"/>
</dbReference>
<dbReference type="PANTHER" id="PTHR37305">
    <property type="entry name" value="INTEGRAL MEMBRANE PROTEIN-RELATED"/>
    <property type="match status" value="1"/>
</dbReference>
<dbReference type="RefSeq" id="WP_213166376.1">
    <property type="nucleotide sequence ID" value="NZ_CP058559.1"/>
</dbReference>
<dbReference type="GO" id="GO:0005886">
    <property type="term" value="C:plasma membrane"/>
    <property type="evidence" value="ECO:0007669"/>
    <property type="project" value="UniProtKB-SubCell"/>
</dbReference>
<evidence type="ECO:0000313" key="3">
    <source>
        <dbReference type="Proteomes" id="UP000516160"/>
    </source>
</evidence>
<feature type="transmembrane region" description="Helical" evidence="1">
    <location>
        <begin position="261"/>
        <end position="283"/>
    </location>
</feature>
<feature type="transmembrane region" description="Helical" evidence="1">
    <location>
        <begin position="123"/>
        <end position="143"/>
    </location>
</feature>
<dbReference type="Pfam" id="PF12679">
    <property type="entry name" value="ABC2_membrane_2"/>
    <property type="match status" value="1"/>
</dbReference>
<feature type="transmembrane region" description="Helical" evidence="1">
    <location>
        <begin position="303"/>
        <end position="327"/>
    </location>
</feature>
<dbReference type="KEGG" id="acae:HYG86_14975"/>
<evidence type="ECO:0000256" key="1">
    <source>
        <dbReference type="SAM" id="Phobius"/>
    </source>
</evidence>
<feature type="transmembrane region" description="Helical" evidence="1">
    <location>
        <begin position="164"/>
        <end position="190"/>
    </location>
</feature>